<evidence type="ECO:0000313" key="1">
    <source>
        <dbReference type="EMBL" id="GJE67886.1"/>
    </source>
</evidence>
<keyword evidence="2" id="KW-1185">Reference proteome</keyword>
<gene>
    <name evidence="1" type="ORF">LNAOJCKE_5119</name>
</gene>
<name>A0ABQ4UKT3_9HYPH</name>
<dbReference type="EMBL" id="BPRC01000036">
    <property type="protein sequence ID" value="GJE67886.1"/>
    <property type="molecule type" value="Genomic_DNA"/>
</dbReference>
<protein>
    <submittedName>
        <fullName evidence="1">Uncharacterized protein</fullName>
    </submittedName>
</protein>
<accession>A0ABQ4UKT3</accession>
<evidence type="ECO:0000313" key="2">
    <source>
        <dbReference type="Proteomes" id="UP001055039"/>
    </source>
</evidence>
<reference evidence="1" key="1">
    <citation type="journal article" date="2021" name="Front. Microbiol.">
        <title>Comprehensive Comparative Genomics and Phenotyping of Methylobacterium Species.</title>
        <authorList>
            <person name="Alessa O."/>
            <person name="Ogura Y."/>
            <person name="Fujitani Y."/>
            <person name="Takami H."/>
            <person name="Hayashi T."/>
            <person name="Sahin N."/>
            <person name="Tani A."/>
        </authorList>
    </citation>
    <scope>NUCLEOTIDE SEQUENCE</scope>
    <source>
        <strain evidence="1">NBRC 15686</strain>
    </source>
</reference>
<dbReference type="Proteomes" id="UP001055039">
    <property type="component" value="Unassembled WGS sequence"/>
</dbReference>
<comment type="caution">
    <text evidence="1">The sequence shown here is derived from an EMBL/GenBank/DDBJ whole genome shotgun (WGS) entry which is preliminary data.</text>
</comment>
<organism evidence="1 2">
    <name type="scientific">Methylorubrum aminovorans</name>
    <dbReference type="NCBI Taxonomy" id="269069"/>
    <lineage>
        <taxon>Bacteria</taxon>
        <taxon>Pseudomonadati</taxon>
        <taxon>Pseudomonadota</taxon>
        <taxon>Alphaproteobacteria</taxon>
        <taxon>Hyphomicrobiales</taxon>
        <taxon>Methylobacteriaceae</taxon>
        <taxon>Methylorubrum</taxon>
    </lineage>
</organism>
<reference evidence="1" key="2">
    <citation type="submission" date="2021-08" db="EMBL/GenBank/DDBJ databases">
        <authorList>
            <person name="Tani A."/>
            <person name="Ola A."/>
            <person name="Ogura Y."/>
            <person name="Katsura K."/>
            <person name="Hayashi T."/>
        </authorList>
    </citation>
    <scope>NUCLEOTIDE SEQUENCE</scope>
    <source>
        <strain evidence="1">NBRC 15686</strain>
    </source>
</reference>
<sequence>MAGTPYGIADAERDLRASLGRAPAGAVAGAWSATTLQAGHAQISGGYTDAGGRHLDPEPRHAFDAVGAAVERLAAAGGAAFNRVEIRWTRAPFPLSLLGQPGRIRVETAFDPAIVPRGPEDPAYEAAAAARRRFWDGRGRLLSGFAAQDPVANIHGQTKWFGPHRRVLLLHPAGGSAGGVVLATDGLSTPWAGIPDPENGVACEIALRLPEGEGEETERVGRWTNILMSLGDRVADGYRVARDVEKHGAILFSRLPAACAPFEFVILAAAADDAVIRDLPFGSVPLLEAVPLTAAEVAGGDPDEAWEASTARAALARRDRSAPL</sequence>
<proteinExistence type="predicted"/>
<dbReference type="RefSeq" id="WP_238228775.1">
    <property type="nucleotide sequence ID" value="NZ_BAAADH010000013.1"/>
</dbReference>